<organism evidence="1 2">
    <name type="scientific">Dreissena polymorpha</name>
    <name type="common">Zebra mussel</name>
    <name type="synonym">Mytilus polymorpha</name>
    <dbReference type="NCBI Taxonomy" id="45954"/>
    <lineage>
        <taxon>Eukaryota</taxon>
        <taxon>Metazoa</taxon>
        <taxon>Spiralia</taxon>
        <taxon>Lophotrochozoa</taxon>
        <taxon>Mollusca</taxon>
        <taxon>Bivalvia</taxon>
        <taxon>Autobranchia</taxon>
        <taxon>Heteroconchia</taxon>
        <taxon>Euheterodonta</taxon>
        <taxon>Imparidentia</taxon>
        <taxon>Neoheterodontei</taxon>
        <taxon>Myida</taxon>
        <taxon>Dreissenoidea</taxon>
        <taxon>Dreissenidae</taxon>
        <taxon>Dreissena</taxon>
    </lineage>
</organism>
<dbReference type="Proteomes" id="UP000828390">
    <property type="component" value="Unassembled WGS sequence"/>
</dbReference>
<keyword evidence="2" id="KW-1185">Reference proteome</keyword>
<evidence type="ECO:0000313" key="2">
    <source>
        <dbReference type="Proteomes" id="UP000828390"/>
    </source>
</evidence>
<accession>A0A9D4KDK7</accession>
<proteinExistence type="predicted"/>
<reference evidence="1" key="2">
    <citation type="submission" date="2020-11" db="EMBL/GenBank/DDBJ databases">
        <authorList>
            <person name="McCartney M.A."/>
            <person name="Auch B."/>
            <person name="Kono T."/>
            <person name="Mallez S."/>
            <person name="Becker A."/>
            <person name="Gohl D.M."/>
            <person name="Silverstein K.A.T."/>
            <person name="Koren S."/>
            <person name="Bechman K.B."/>
            <person name="Herman A."/>
            <person name="Abrahante J.E."/>
            <person name="Garbe J."/>
        </authorList>
    </citation>
    <scope>NUCLEOTIDE SEQUENCE</scope>
    <source>
        <strain evidence="1">Duluth1</strain>
        <tissue evidence="1">Whole animal</tissue>
    </source>
</reference>
<dbReference type="AlphaFoldDB" id="A0A9D4KDK7"/>
<comment type="caution">
    <text evidence="1">The sequence shown here is derived from an EMBL/GenBank/DDBJ whole genome shotgun (WGS) entry which is preliminary data.</text>
</comment>
<gene>
    <name evidence="1" type="ORF">DPMN_111265</name>
</gene>
<dbReference type="EMBL" id="JAIWYP010000004">
    <property type="protein sequence ID" value="KAH3837863.1"/>
    <property type="molecule type" value="Genomic_DNA"/>
</dbReference>
<reference evidence="1" key="1">
    <citation type="journal article" date="2019" name="bioRxiv">
        <title>The Genome of the Zebra Mussel, Dreissena polymorpha: A Resource for Invasive Species Research.</title>
        <authorList>
            <person name="McCartney M.A."/>
            <person name="Auch B."/>
            <person name="Kono T."/>
            <person name="Mallez S."/>
            <person name="Zhang Y."/>
            <person name="Obille A."/>
            <person name="Becker A."/>
            <person name="Abrahante J.E."/>
            <person name="Garbe J."/>
            <person name="Badalamenti J.P."/>
            <person name="Herman A."/>
            <person name="Mangelson H."/>
            <person name="Liachko I."/>
            <person name="Sullivan S."/>
            <person name="Sone E.D."/>
            <person name="Koren S."/>
            <person name="Silverstein K.A.T."/>
            <person name="Beckman K.B."/>
            <person name="Gohl D.M."/>
        </authorList>
    </citation>
    <scope>NUCLEOTIDE SEQUENCE</scope>
    <source>
        <strain evidence="1">Duluth1</strain>
        <tissue evidence="1">Whole animal</tissue>
    </source>
</reference>
<protein>
    <submittedName>
        <fullName evidence="1">Uncharacterized protein</fullName>
    </submittedName>
</protein>
<evidence type="ECO:0000313" key="1">
    <source>
        <dbReference type="EMBL" id="KAH3837863.1"/>
    </source>
</evidence>
<name>A0A9D4KDK7_DREPO</name>
<sequence length="124" mass="14488">MKRQKPYLRTTGVANSDFMQRKKTIFIKKPKISTHVPLEQDRKNNFSMHSDNDVSISEELPLDVIIPHSIRICEKKYWRYGELDRTVNGTSRPFCLIALFTALPNALMTSECRTEFQRYIVSCC</sequence>